<dbReference type="EMBL" id="KZ678140">
    <property type="protein sequence ID" value="PSN63140.1"/>
    <property type="molecule type" value="Genomic_DNA"/>
</dbReference>
<evidence type="ECO:0000313" key="7">
    <source>
        <dbReference type="Proteomes" id="UP000240883"/>
    </source>
</evidence>
<dbReference type="GO" id="GO:0005524">
    <property type="term" value="F:ATP binding"/>
    <property type="evidence" value="ECO:0007669"/>
    <property type="project" value="UniProtKB-UniRule"/>
</dbReference>
<evidence type="ECO:0000256" key="4">
    <source>
        <dbReference type="RuleBase" id="RU000304"/>
    </source>
</evidence>
<dbReference type="Gene3D" id="1.10.510.10">
    <property type="entry name" value="Transferase(Phosphotransferase) domain 1"/>
    <property type="match status" value="1"/>
</dbReference>
<dbReference type="PROSITE" id="PS50011">
    <property type="entry name" value="PROTEIN_KINASE_DOM"/>
    <property type="match status" value="1"/>
</dbReference>
<dbReference type="SMART" id="SM00220">
    <property type="entry name" value="S_TKc"/>
    <property type="match status" value="1"/>
</dbReference>
<dbReference type="STRING" id="1448308.A0A2T2NCN4"/>
<keyword evidence="1 3" id="KW-0547">Nucleotide-binding</keyword>
<dbReference type="GO" id="GO:0005737">
    <property type="term" value="C:cytoplasm"/>
    <property type="evidence" value="ECO:0007669"/>
    <property type="project" value="TreeGrafter"/>
</dbReference>
<organism evidence="6 7">
    <name type="scientific">Corynespora cassiicola Philippines</name>
    <dbReference type="NCBI Taxonomy" id="1448308"/>
    <lineage>
        <taxon>Eukaryota</taxon>
        <taxon>Fungi</taxon>
        <taxon>Dikarya</taxon>
        <taxon>Ascomycota</taxon>
        <taxon>Pezizomycotina</taxon>
        <taxon>Dothideomycetes</taxon>
        <taxon>Pleosporomycetidae</taxon>
        <taxon>Pleosporales</taxon>
        <taxon>Corynesporascaceae</taxon>
        <taxon>Corynespora</taxon>
    </lineage>
</organism>
<keyword evidence="2 3" id="KW-0067">ATP-binding</keyword>
<name>A0A2T2NCN4_CORCC</name>
<reference evidence="6 7" key="1">
    <citation type="journal article" date="2018" name="Front. Microbiol.">
        <title>Genome-Wide Analysis of Corynespora cassiicola Leaf Fall Disease Putative Effectors.</title>
        <authorList>
            <person name="Lopez D."/>
            <person name="Ribeiro S."/>
            <person name="Label P."/>
            <person name="Fumanal B."/>
            <person name="Venisse J.S."/>
            <person name="Kohler A."/>
            <person name="de Oliveira R.R."/>
            <person name="Labutti K."/>
            <person name="Lipzen A."/>
            <person name="Lail K."/>
            <person name="Bauer D."/>
            <person name="Ohm R.A."/>
            <person name="Barry K.W."/>
            <person name="Spatafora J."/>
            <person name="Grigoriev I.V."/>
            <person name="Martin F.M."/>
            <person name="Pujade-Renaud V."/>
        </authorList>
    </citation>
    <scope>NUCLEOTIDE SEQUENCE [LARGE SCALE GENOMIC DNA]</scope>
    <source>
        <strain evidence="6 7">Philippines</strain>
    </source>
</reference>
<dbReference type="PROSITE" id="PS00107">
    <property type="entry name" value="PROTEIN_KINASE_ATP"/>
    <property type="match status" value="1"/>
</dbReference>
<evidence type="ECO:0000256" key="2">
    <source>
        <dbReference type="ARBA" id="ARBA00022840"/>
    </source>
</evidence>
<dbReference type="InterPro" id="IPR000719">
    <property type="entry name" value="Prot_kinase_dom"/>
</dbReference>
<dbReference type="InterPro" id="IPR008271">
    <property type="entry name" value="Ser/Thr_kinase_AS"/>
</dbReference>
<keyword evidence="7" id="KW-1185">Reference proteome</keyword>
<evidence type="ECO:0000259" key="5">
    <source>
        <dbReference type="PROSITE" id="PS50011"/>
    </source>
</evidence>
<dbReference type="Pfam" id="PF00069">
    <property type="entry name" value="Pkinase"/>
    <property type="match status" value="1"/>
</dbReference>
<protein>
    <submittedName>
        <fullName evidence="6">Kinase-like protein</fullName>
    </submittedName>
</protein>
<dbReference type="InterPro" id="IPR017441">
    <property type="entry name" value="Protein_kinase_ATP_BS"/>
</dbReference>
<evidence type="ECO:0000313" key="6">
    <source>
        <dbReference type="EMBL" id="PSN63140.1"/>
    </source>
</evidence>
<dbReference type="Proteomes" id="UP000240883">
    <property type="component" value="Unassembled WGS sequence"/>
</dbReference>
<dbReference type="InterPro" id="IPR011009">
    <property type="entry name" value="Kinase-like_dom_sf"/>
</dbReference>
<feature type="non-terminal residue" evidence="6">
    <location>
        <position position="1"/>
    </location>
</feature>
<dbReference type="Gene3D" id="3.30.200.20">
    <property type="entry name" value="Phosphorylase Kinase, domain 1"/>
    <property type="match status" value="1"/>
</dbReference>
<feature type="domain" description="Protein kinase" evidence="5">
    <location>
        <begin position="8"/>
        <end position="206"/>
    </location>
</feature>
<keyword evidence="6" id="KW-0418">Kinase</keyword>
<feature type="binding site" evidence="3">
    <location>
        <position position="35"/>
    </location>
    <ligand>
        <name>ATP</name>
        <dbReference type="ChEBI" id="CHEBI:30616"/>
    </ligand>
</feature>
<dbReference type="AlphaFoldDB" id="A0A2T2NCN4"/>
<dbReference type="CDD" id="cd00180">
    <property type="entry name" value="PKc"/>
    <property type="match status" value="1"/>
</dbReference>
<dbReference type="PANTHER" id="PTHR24361">
    <property type="entry name" value="MITOGEN-ACTIVATED KINASE KINASE KINASE"/>
    <property type="match status" value="1"/>
</dbReference>
<accession>A0A2T2NCN4</accession>
<gene>
    <name evidence="6" type="ORF">BS50DRAFT_461056</name>
</gene>
<sequence>IGEDSIPVKAIENIGTGAYAIVESVEIFGRPYARKSIALPRYNQNRVRQTIQNEVSVIRSLSHRHIVQVHCTYEEKSRFAIILQPLASCDLEAFLAMPTETAISHSKLLWKWLRCLANTLAFIHSKGIRHKDIKTRNILVKDFEVIFADFGSSHAFLDEGTSVTEGPAFGHTLMYCAPEVVSWEKRSRSADIFSLGCVYAEMATSL</sequence>
<dbReference type="GO" id="GO:0004674">
    <property type="term" value="F:protein serine/threonine kinase activity"/>
    <property type="evidence" value="ECO:0007669"/>
    <property type="project" value="UniProtKB-KW"/>
</dbReference>
<dbReference type="InterPro" id="IPR053235">
    <property type="entry name" value="Ser_Thr_kinase"/>
</dbReference>
<keyword evidence="4" id="KW-0723">Serine/threonine-protein kinase</keyword>
<proteinExistence type="inferred from homology"/>
<evidence type="ECO:0000256" key="3">
    <source>
        <dbReference type="PROSITE-ProRule" id="PRU10141"/>
    </source>
</evidence>
<dbReference type="OrthoDB" id="4062651at2759"/>
<keyword evidence="6" id="KW-0808">Transferase</keyword>
<feature type="non-terminal residue" evidence="6">
    <location>
        <position position="206"/>
    </location>
</feature>
<dbReference type="PROSITE" id="PS00108">
    <property type="entry name" value="PROTEIN_KINASE_ST"/>
    <property type="match status" value="1"/>
</dbReference>
<comment type="similarity">
    <text evidence="4">Belongs to the protein kinase superfamily.</text>
</comment>
<evidence type="ECO:0000256" key="1">
    <source>
        <dbReference type="ARBA" id="ARBA00022741"/>
    </source>
</evidence>
<dbReference type="SUPFAM" id="SSF56112">
    <property type="entry name" value="Protein kinase-like (PK-like)"/>
    <property type="match status" value="1"/>
</dbReference>